<evidence type="ECO:0000256" key="1">
    <source>
        <dbReference type="ARBA" id="ARBA00022737"/>
    </source>
</evidence>
<dbReference type="Pfam" id="PF24883">
    <property type="entry name" value="NPHP3_N"/>
    <property type="match status" value="1"/>
</dbReference>
<proteinExistence type="predicted"/>
<feature type="compositionally biased region" description="Basic and acidic residues" evidence="2">
    <location>
        <begin position="1041"/>
        <end position="1053"/>
    </location>
</feature>
<feature type="domain" description="Nephrocystin 3-like N-terminal" evidence="3">
    <location>
        <begin position="278"/>
        <end position="439"/>
    </location>
</feature>
<evidence type="ECO:0000259" key="4">
    <source>
        <dbReference type="Pfam" id="PF25053"/>
    </source>
</evidence>
<feature type="region of interest" description="Disordered" evidence="2">
    <location>
        <begin position="1029"/>
        <end position="1053"/>
    </location>
</feature>
<accession>A0A1V6UN62</accession>
<evidence type="ECO:0000259" key="3">
    <source>
        <dbReference type="Pfam" id="PF24883"/>
    </source>
</evidence>
<comment type="caution">
    <text evidence="5">The sequence shown here is derived from an EMBL/GenBank/DDBJ whole genome shotgun (WGS) entry which is preliminary data.</text>
</comment>
<dbReference type="EMBL" id="MDDG01000006">
    <property type="protein sequence ID" value="OQE39864.1"/>
    <property type="molecule type" value="Genomic_DNA"/>
</dbReference>
<keyword evidence="1" id="KW-0677">Repeat</keyword>
<evidence type="ECO:0000313" key="6">
    <source>
        <dbReference type="Proteomes" id="UP000191500"/>
    </source>
</evidence>
<reference evidence="6" key="1">
    <citation type="journal article" date="2017" name="Nat. Microbiol.">
        <title>Global analysis of biosynthetic gene clusters reveals vast potential of secondary metabolite production in Penicillium species.</title>
        <authorList>
            <person name="Nielsen J.C."/>
            <person name="Grijseels S."/>
            <person name="Prigent S."/>
            <person name="Ji B."/>
            <person name="Dainat J."/>
            <person name="Nielsen K.F."/>
            <person name="Frisvad J.C."/>
            <person name="Workman M."/>
            <person name="Nielsen J."/>
        </authorList>
    </citation>
    <scope>NUCLEOTIDE SEQUENCE [LARGE SCALE GENOMIC DNA]</scope>
    <source>
        <strain evidence="6">IBT 31321</strain>
    </source>
</reference>
<dbReference type="SUPFAM" id="SSF52540">
    <property type="entry name" value="P-loop containing nucleoside triphosphate hydrolases"/>
    <property type="match status" value="1"/>
</dbReference>
<dbReference type="PANTHER" id="PTHR10039:SF5">
    <property type="entry name" value="NACHT DOMAIN-CONTAINING PROTEIN"/>
    <property type="match status" value="1"/>
</dbReference>
<dbReference type="Pfam" id="PF25053">
    <property type="entry name" value="DUF7791"/>
    <property type="match status" value="1"/>
</dbReference>
<sequence>MDPLTALGLASNVVQFVQFASDLVNTAREVRRSSSGCTDSILTLDTLYGELNDFNSELLSGRDNASSYLNGPGSKSDKNTTSLRTLSLLCQSDCEKLLHVVRDLKVQDGSRGRWQSFRTALKSLWKKEDIEELEGRLQRTQMTMTFHICALASHAQEINACRLMQLQAESNRLQFDQSVKIDRIIGALDDFQQCIKLVQDANPKSSPSVQEIDSLEQHLSGLSLSQKTVEKEQKVLKSLGFDARPVRHTSISEAHQRTFRWAYEPDKNAPAAAAFLPTWLKQGNGVFWVSGKPGSGKSTFMKFIADEPMTLDFLSEWSGPRRSVISSHYFWSAGTAMQKSQHGLLRTLLYGIFRQCSELIEPVCESMRLSMEKEEDLLQWSLPTLHAALRKVACWETTPVQLCFFVDGLDEYDGDHYELCQVLKDVAKSPNIKICLSSRPWNVFEEAFGNEARNKLYIQDLTRNDILEYIRCRLYEHPRWSALATKASQGDLLIKDIEKRACGVFLWVFLVTRLLREGLTNRDSFMDIRRRLESFPEELEIFFRQILESVEPFYHNKMSTTIQMAIAAKEPLHAMAYGFHDQEYEEEEYVFGIPVQPYNPEEEQELREETAWRLNSRSRGLLELNPQSGTVTFLHRTVLDFLRTQEMSTFLAGKAPSRFNLAYSLLKVYTSMIKRTHFEEQLVRQDFGAYKDCYLQYLTTNALACAVELEESDTPTTMTYKIMEDLDRTILKKFSHLKKLGRGQTRSGFFREQLIKGQHMGYLGWKLPKQSDYLSNLGPSLIPCILVPEGAHGKPILGQVWRSCGTEMLRLVVETQDIDPNDEQFNTDPRRSWSGWTTLISHITTWTRGANPVAEEQFWDLLEGNIISKLLERGADPNIMIWSSHLECWPAFAAYLNLAFEVPSDLAKEALYIQVLRDFLLAGATMDTSHTEFTNRSIQERLGKTVKIASSSKKFFNRLHNIHTVDPLTCNFRLLAEVLDMLLSNVVNDEDMWIMATVKTAVETAFPPDICALLKNRYSAIKWVNRADGRKRRGSPGLEKGFNKRQESFREAF</sequence>
<organism evidence="5 6">
    <name type="scientific">Penicillium coprophilum</name>
    <dbReference type="NCBI Taxonomy" id="36646"/>
    <lineage>
        <taxon>Eukaryota</taxon>
        <taxon>Fungi</taxon>
        <taxon>Dikarya</taxon>
        <taxon>Ascomycota</taxon>
        <taxon>Pezizomycotina</taxon>
        <taxon>Eurotiomycetes</taxon>
        <taxon>Eurotiomycetidae</taxon>
        <taxon>Eurotiales</taxon>
        <taxon>Aspergillaceae</taxon>
        <taxon>Penicillium</taxon>
    </lineage>
</organism>
<name>A0A1V6UN62_9EURO</name>
<dbReference type="AlphaFoldDB" id="A0A1V6UN62"/>
<dbReference type="InterPro" id="IPR056884">
    <property type="entry name" value="NPHP3-like_N"/>
</dbReference>
<dbReference type="Gene3D" id="3.40.50.300">
    <property type="entry name" value="P-loop containing nucleotide triphosphate hydrolases"/>
    <property type="match status" value="1"/>
</dbReference>
<dbReference type="InterPro" id="IPR056693">
    <property type="entry name" value="DUF7791"/>
</dbReference>
<dbReference type="InterPro" id="IPR027417">
    <property type="entry name" value="P-loop_NTPase"/>
</dbReference>
<dbReference type="Proteomes" id="UP000191500">
    <property type="component" value="Unassembled WGS sequence"/>
</dbReference>
<dbReference type="STRING" id="36646.A0A1V6UN62"/>
<gene>
    <name evidence="5" type="ORF">PENCOP_c006G02529</name>
</gene>
<feature type="domain" description="DUF7791" evidence="4">
    <location>
        <begin position="549"/>
        <end position="680"/>
    </location>
</feature>
<evidence type="ECO:0000256" key="2">
    <source>
        <dbReference type="SAM" id="MobiDB-lite"/>
    </source>
</evidence>
<evidence type="ECO:0000313" key="5">
    <source>
        <dbReference type="EMBL" id="OQE39864.1"/>
    </source>
</evidence>
<protein>
    <submittedName>
        <fullName evidence="5">Uncharacterized protein</fullName>
    </submittedName>
</protein>
<dbReference type="PANTHER" id="PTHR10039">
    <property type="entry name" value="AMELOGENIN"/>
    <property type="match status" value="1"/>
</dbReference>
<keyword evidence="6" id="KW-1185">Reference proteome</keyword>